<dbReference type="Gene3D" id="3.40.50.10070">
    <property type="entry name" value="TolB, N-terminal domain"/>
    <property type="match status" value="1"/>
</dbReference>
<evidence type="ECO:0000256" key="1">
    <source>
        <dbReference type="ARBA" id="ARBA00004418"/>
    </source>
</evidence>
<name>A0A0M3TTU4_9GAMM</name>
<dbReference type="PANTHER" id="PTHR36842:SF1">
    <property type="entry name" value="PROTEIN TOLB"/>
    <property type="match status" value="1"/>
</dbReference>
<evidence type="ECO:0000259" key="6">
    <source>
        <dbReference type="Pfam" id="PF04052"/>
    </source>
</evidence>
<comment type="subunit">
    <text evidence="5">The Tol-Pal system is composed of five core proteins: the inner membrane proteins TolA, TolQ and TolR, the periplasmic protein TolB and the outer membrane protein Pal. They form a network linking the inner and outer membranes and the peptidoglycan layer.</text>
</comment>
<feature type="signal peptide" evidence="5">
    <location>
        <begin position="1"/>
        <end position="18"/>
    </location>
</feature>
<comment type="similarity">
    <text evidence="2 5">Belongs to the TolB family.</text>
</comment>
<dbReference type="InterPro" id="IPR011659">
    <property type="entry name" value="WD40"/>
</dbReference>
<dbReference type="KEGG" id="tho:SP60_00025"/>
<dbReference type="STRING" id="1705394.SP60_00025"/>
<feature type="chain" id="PRO_5008991902" description="Tol-Pal system protein TolB" evidence="5">
    <location>
        <begin position="19"/>
        <end position="424"/>
    </location>
</feature>
<dbReference type="NCBIfam" id="TIGR02800">
    <property type="entry name" value="propeller_TolB"/>
    <property type="match status" value="1"/>
</dbReference>
<dbReference type="Gene3D" id="2.120.10.30">
    <property type="entry name" value="TolB, C-terminal domain"/>
    <property type="match status" value="1"/>
</dbReference>
<dbReference type="InterPro" id="IPR014167">
    <property type="entry name" value="Tol-Pal_TolB"/>
</dbReference>
<dbReference type="EMBL" id="CP010552">
    <property type="protein sequence ID" value="ALE51785.1"/>
    <property type="molecule type" value="Genomic_DNA"/>
</dbReference>
<keyword evidence="5" id="KW-0131">Cell cycle</keyword>
<evidence type="ECO:0000256" key="2">
    <source>
        <dbReference type="ARBA" id="ARBA00009820"/>
    </source>
</evidence>
<evidence type="ECO:0000313" key="8">
    <source>
        <dbReference type="Proteomes" id="UP000058020"/>
    </source>
</evidence>
<dbReference type="HAMAP" id="MF_00671">
    <property type="entry name" value="TolB"/>
    <property type="match status" value="1"/>
</dbReference>
<dbReference type="OrthoDB" id="9802240at2"/>
<protein>
    <recommendedName>
        <fullName evidence="5">Tol-Pal system protein TolB</fullName>
    </recommendedName>
</protein>
<evidence type="ECO:0000256" key="3">
    <source>
        <dbReference type="ARBA" id="ARBA00022729"/>
    </source>
</evidence>
<dbReference type="GO" id="GO:0017038">
    <property type="term" value="P:protein import"/>
    <property type="evidence" value="ECO:0007669"/>
    <property type="project" value="InterPro"/>
</dbReference>
<gene>
    <name evidence="5" type="primary">tolB</name>
    <name evidence="7" type="ORF">SP60_00025</name>
</gene>
<dbReference type="Pfam" id="PF04052">
    <property type="entry name" value="TolB_N"/>
    <property type="match status" value="1"/>
</dbReference>
<dbReference type="GO" id="GO:0051301">
    <property type="term" value="P:cell division"/>
    <property type="evidence" value="ECO:0007669"/>
    <property type="project" value="UniProtKB-UniRule"/>
</dbReference>
<evidence type="ECO:0000256" key="4">
    <source>
        <dbReference type="ARBA" id="ARBA00022764"/>
    </source>
</evidence>
<comment type="subcellular location">
    <subcellularLocation>
        <location evidence="1 5">Periplasm</location>
    </subcellularLocation>
</comment>
<reference evidence="7 8" key="1">
    <citation type="journal article" date="2015" name="Genome Announc.">
        <title>Genome Sequence of 'Candidatus Thioglobus autotrophica' Strain EF1, a Chemoautotroph from the SUP05 Clade of Marine Gammaproteobacteria.</title>
        <authorList>
            <person name="Shah V."/>
            <person name="Morris R.M."/>
        </authorList>
    </citation>
    <scope>NUCLEOTIDE SEQUENCE [LARGE SCALE GENOMIC DNA]</scope>
    <source>
        <strain evidence="7 8">EF1</strain>
    </source>
</reference>
<accession>A0A0M3TTU4</accession>
<proteinExistence type="inferred from homology"/>
<dbReference type="RefSeq" id="WP_053950692.1">
    <property type="nucleotide sequence ID" value="NZ_CP010552.1"/>
</dbReference>
<comment type="function">
    <text evidence="5">Part of the Tol-Pal system, which plays a role in outer membrane invagination during cell division and is important for maintaining outer membrane integrity.</text>
</comment>
<keyword evidence="3 5" id="KW-0732">Signal</keyword>
<dbReference type="PATRIC" id="fig|1705394.5.peg.5"/>
<dbReference type="InterPro" id="IPR011042">
    <property type="entry name" value="6-blade_b-propeller_TolB-like"/>
</dbReference>
<keyword evidence="8" id="KW-1185">Reference proteome</keyword>
<dbReference type="SUPFAM" id="SSF69304">
    <property type="entry name" value="Tricorn protease N-terminal domain"/>
    <property type="match status" value="1"/>
</dbReference>
<keyword evidence="4 5" id="KW-0574">Periplasm</keyword>
<dbReference type="SUPFAM" id="SSF52964">
    <property type="entry name" value="TolB, N-terminal domain"/>
    <property type="match status" value="1"/>
</dbReference>
<organism evidence="7 8">
    <name type="scientific">Candidatus Thioglobus autotrophicus</name>
    <dbReference type="NCBI Taxonomy" id="1705394"/>
    <lineage>
        <taxon>Bacteria</taxon>
        <taxon>Pseudomonadati</taxon>
        <taxon>Pseudomonadota</taxon>
        <taxon>Gammaproteobacteria</taxon>
        <taxon>Candidatus Pseudothioglobaceae</taxon>
        <taxon>Candidatus Thioglobus</taxon>
    </lineage>
</organism>
<dbReference type="Pfam" id="PF07676">
    <property type="entry name" value="PD40"/>
    <property type="match status" value="4"/>
</dbReference>
<keyword evidence="5" id="KW-0132">Cell division</keyword>
<dbReference type="AlphaFoldDB" id="A0A0M3TTU4"/>
<dbReference type="Proteomes" id="UP000058020">
    <property type="component" value="Chromosome"/>
</dbReference>
<feature type="domain" description="TolB N-terminal" evidence="6">
    <location>
        <begin position="20"/>
        <end position="118"/>
    </location>
</feature>
<dbReference type="InterPro" id="IPR007195">
    <property type="entry name" value="TolB_N"/>
</dbReference>
<sequence length="424" mass="47471" precursor="true">MIRLLAAFLTFYSATAFAVLEVTVLKKAEDAFPIVISPFLVKGDAKQGESIAHIMRDNFNRSGEFSASSADYIITSQVDFDKWQAKKVEAIVIGKLEQVSQKIFNVEIELLDVYSKKTLYAKKFAVHNSGIRRITHYLSDQIYFALLGEKGSFDTRLAYVTVANKGRGNREYKLEIADSDAQNPQTILRAASPILSPAWSPDQNKIAYVSFKNGRSEVFIQYPFMRRKTQKLPYFDGIASAPAWHPNGESIVLTLSKDGNKDIYSYHLKDKKLTRLTHDISIDTEASYSADGERIAFTSNRSGQVQVYIKHLKTGKIKRATFAGSYNAKAVFSPDGKSLALVHRVNRDYRIALLDIATKDLMVMTQNKLDESPFFSPNGSMIIFATNKGDSGVLSVVSILGHQTFELTSKAGEVREPNWSHYSK</sequence>
<evidence type="ECO:0000256" key="5">
    <source>
        <dbReference type="HAMAP-Rule" id="MF_00671"/>
    </source>
</evidence>
<evidence type="ECO:0000313" key="7">
    <source>
        <dbReference type="EMBL" id="ALE51785.1"/>
    </source>
</evidence>
<dbReference type="PANTHER" id="PTHR36842">
    <property type="entry name" value="PROTEIN TOLB HOMOLOG"/>
    <property type="match status" value="1"/>
</dbReference>
<dbReference type="GO" id="GO:0042597">
    <property type="term" value="C:periplasmic space"/>
    <property type="evidence" value="ECO:0007669"/>
    <property type="project" value="UniProtKB-SubCell"/>
</dbReference>